<dbReference type="InterPro" id="IPR012332">
    <property type="entry name" value="Autotransporter_pectin_lyase_C"/>
</dbReference>
<evidence type="ECO:0000313" key="3">
    <source>
        <dbReference type="Proteomes" id="UP000248887"/>
    </source>
</evidence>
<comment type="caution">
    <text evidence="2">The sequence shown here is derived from an EMBL/GenBank/DDBJ whole genome shotgun (WGS) entry which is preliminary data.</text>
</comment>
<dbReference type="NCBIfam" id="TIGR02601">
    <property type="entry name" value="autotrns_rpt"/>
    <property type="match status" value="6"/>
</dbReference>
<dbReference type="Pfam" id="PF12951">
    <property type="entry name" value="PATR"/>
    <property type="match status" value="9"/>
</dbReference>
<dbReference type="InterPro" id="IPR011050">
    <property type="entry name" value="Pectin_lyase_fold/virulence"/>
</dbReference>
<dbReference type="InterPro" id="IPR013425">
    <property type="entry name" value="Autotrns_rpt"/>
</dbReference>
<gene>
    <name evidence="2" type="ORF">DI549_11785</name>
</gene>
<dbReference type="Gene3D" id="2.160.20.20">
    <property type="match status" value="2"/>
</dbReference>
<evidence type="ECO:0008006" key="4">
    <source>
        <dbReference type="Google" id="ProtNLM"/>
    </source>
</evidence>
<dbReference type="EMBL" id="QFQD01000034">
    <property type="protein sequence ID" value="PZQ82222.1"/>
    <property type="molecule type" value="Genomic_DNA"/>
</dbReference>
<dbReference type="NCBIfam" id="TIGR04393">
    <property type="entry name" value="rpt_T5SS_PEPC"/>
    <property type="match status" value="3"/>
</dbReference>
<keyword evidence="1" id="KW-0732">Signal</keyword>
<feature type="non-terminal residue" evidence="2">
    <location>
        <position position="1293"/>
    </location>
</feature>
<dbReference type="PANTHER" id="PTHR35037:SF3">
    <property type="entry name" value="C-TERMINAL REGION OF AIDA-LIKE PROTEIN"/>
    <property type="match status" value="1"/>
</dbReference>
<proteinExistence type="predicted"/>
<dbReference type="PANTHER" id="PTHR35037">
    <property type="entry name" value="C-TERMINAL REGION OF AIDA-LIKE PROTEIN"/>
    <property type="match status" value="1"/>
</dbReference>
<reference evidence="2 3" key="1">
    <citation type="submission" date="2017-08" db="EMBL/GenBank/DDBJ databases">
        <title>Infants hospitalized years apart are colonized by the same room-sourced microbial strains.</title>
        <authorList>
            <person name="Brooks B."/>
            <person name="Olm M.R."/>
            <person name="Firek B.A."/>
            <person name="Baker R."/>
            <person name="Thomas B.C."/>
            <person name="Morowitz M.J."/>
            <person name="Banfield J.F."/>
        </authorList>
    </citation>
    <scope>NUCLEOTIDE SEQUENCE [LARGE SCALE GENOMIC DNA]</scope>
    <source>
        <strain evidence="2">S2_005_001_R2_27</strain>
    </source>
</reference>
<evidence type="ECO:0000313" key="2">
    <source>
        <dbReference type="EMBL" id="PZQ82222.1"/>
    </source>
</evidence>
<dbReference type="SUPFAM" id="SSF51126">
    <property type="entry name" value="Pectin lyase-like"/>
    <property type="match status" value="4"/>
</dbReference>
<name>A0A2W5QZ71_ANCNO</name>
<dbReference type="InterPro" id="IPR030895">
    <property type="entry name" value="T5SS_PEPC_rpt"/>
</dbReference>
<sequence>MVANATALGSTSGGTEVNGATLILKGGITVGESLVLDRNGATLLSEGGDNTLTGGFTGAVNAGNPLIAAETGTTLTMSGVISGNAQRNLYFGSTTHTGTVVLSGNNTFANYISVRDGGTLIAESDTALGTSGANTGNTTVLSGSTLGLRGGITSAETLRIAGSGAGNAGALANLAGNNTVTGDVGLLSDSTINVASSSRLTLSGVVSNRSSVLTKEGGGTLVLSGTNGYGATSVKEGTLSVGADANLGSGALTLEGGALALTNSALATFDNNIVLAAPDSTISTDGSSALSGVLSSTGGLTKTGSGTLFLLTTNTYTGGTTVSAGTLSIGNGGTVGSVVGDITNNAAVLFNRSNDLTYAGAISGTGTLEKKGAGTLTLTGASTYGGGTTISAGTLAIGNGGTTGSIAGDIANNAALIFNRSNDLTFAGAISGTGTLEKQGTGTLTLTGTNTLAGLTTVSAGRLALAGSLGGAVEVGAGAILRGDTSGSVGGALTVKDNATFEGSSGSAFQVGGDLMVGSNATLALTLLTPSATPVLSVGGAVTLGGTINLIAGTGFGSGTYALIDHAGALTNNGVTLGTKPAHSLYTLDTSSSGTLSLIVASGQWWNGTGGAGLSGGSGTWDAGAAPLNWTDQAGTTAQAWQQNGLAIFAGQGGTVTVAGATTPTVVAMEFLSDGYRIEGGAITLAAFHAGETPSIMVDTGVTATIASALGGSDGLEKTGDGVLVLAGANGYAGRTTVSDGTLSVTGAISATSGVTVAGGAMNVTAGGAVTARTSAIGSASGAGSVLVSGTGSSWTNVNAIDIGNGGAGALTVSDRAQLTTYDGSINLYADGSLTISGNGTLVDIGTRTTVPPPDRVSAAGWLNANAGTVTISGGARLVADGAYVGRAGSSPAEVTVTGAGTTWHNDLDLYVGGDDNGNIGYGRLTVSDGAAVTAYNGAVGTGPVSTGELTLTGAGSKLEILSRTGFAGNMRVGFDGDGKVTVQDGASLVVAGQLDIATNAGSTGVLSIGAAATDAAAEAGTISATNGIFFGAGAATLVFNHTGTAYVFDEKLSGTGGEIRHVAGTTLYTGDGSGFTGTTTITGGTLQIGTGADSGWLGGDVVNDATLAFSRSDVVTYSGVISGTGALEQKGTGTLILTGANSHTGGTTVAAGTLQIGNGGTSGWLTGAIANSGTVVFNRSDDVTAAGAITGTGALAQNGSGTLTLSGANSADAGTTVAAGTLEILSGVTLASNVTVKSGATLKGETSGLAGASVNGNVMVEDGGTLLAAPTSSAGVHGLSMNSLVLSEYANV</sequence>
<evidence type="ECO:0000256" key="1">
    <source>
        <dbReference type="ARBA" id="ARBA00022729"/>
    </source>
</evidence>
<accession>A0A2W5QZ71</accession>
<organism evidence="2 3">
    <name type="scientific">Ancylobacter novellus</name>
    <name type="common">Thiobacillus novellus</name>
    <dbReference type="NCBI Taxonomy" id="921"/>
    <lineage>
        <taxon>Bacteria</taxon>
        <taxon>Pseudomonadati</taxon>
        <taxon>Pseudomonadota</taxon>
        <taxon>Alphaproteobacteria</taxon>
        <taxon>Hyphomicrobiales</taxon>
        <taxon>Xanthobacteraceae</taxon>
        <taxon>Ancylobacter</taxon>
    </lineage>
</organism>
<dbReference type="InterPro" id="IPR051551">
    <property type="entry name" value="Autotransporter_adhesion"/>
</dbReference>
<protein>
    <recommendedName>
        <fullName evidence="4">Autotransporter domain-containing protein</fullName>
    </recommendedName>
</protein>
<dbReference type="Proteomes" id="UP000248887">
    <property type="component" value="Unassembled WGS sequence"/>
</dbReference>